<dbReference type="InterPro" id="IPR004421">
    <property type="entry name" value="Carbamoyltransferase_HypF"/>
</dbReference>
<dbReference type="Gene3D" id="3.30.420.40">
    <property type="match status" value="1"/>
</dbReference>
<evidence type="ECO:0000256" key="5">
    <source>
        <dbReference type="ARBA" id="ARBA00022771"/>
    </source>
</evidence>
<dbReference type="EMBL" id="FNVG01000001">
    <property type="protein sequence ID" value="SEF39793.1"/>
    <property type="molecule type" value="Genomic_DNA"/>
</dbReference>
<dbReference type="PROSITE" id="PS51163">
    <property type="entry name" value="YRDC"/>
    <property type="match status" value="1"/>
</dbReference>
<evidence type="ECO:0000256" key="6">
    <source>
        <dbReference type="ARBA" id="ARBA00022833"/>
    </source>
</evidence>
<dbReference type="InterPro" id="IPR011125">
    <property type="entry name" value="Znf_HypF"/>
</dbReference>
<comment type="similarity">
    <text evidence="2 8">Belongs to the carbamoyltransferase HypF family.</text>
</comment>
<dbReference type="Pfam" id="PF00708">
    <property type="entry name" value="Acylphosphatase"/>
    <property type="match status" value="1"/>
</dbReference>
<gene>
    <name evidence="12" type="ORF">SAMN04488244_10139</name>
</gene>
<dbReference type="AlphaFoldDB" id="A0A1H5RN43"/>
<dbReference type="GO" id="GO:0003725">
    <property type="term" value="F:double-stranded RNA binding"/>
    <property type="evidence" value="ECO:0007669"/>
    <property type="project" value="InterPro"/>
</dbReference>
<dbReference type="Pfam" id="PF22521">
    <property type="entry name" value="HypF_C_2"/>
    <property type="match status" value="1"/>
</dbReference>
<evidence type="ECO:0000256" key="9">
    <source>
        <dbReference type="PROSITE-ProRule" id="PRU00520"/>
    </source>
</evidence>
<dbReference type="GO" id="GO:0008270">
    <property type="term" value="F:zinc ion binding"/>
    <property type="evidence" value="ECO:0007669"/>
    <property type="project" value="UniProtKB-KW"/>
</dbReference>
<dbReference type="RefSeq" id="WP_160111305.1">
    <property type="nucleotide sequence ID" value="NZ_FNVG01000001.1"/>
</dbReference>
<dbReference type="Proteomes" id="UP000236721">
    <property type="component" value="Unassembled WGS sequence"/>
</dbReference>
<keyword evidence="5" id="KW-0863">Zinc-finger</keyword>
<comment type="caution">
    <text evidence="9">Lacks conserved residue(s) required for the propagation of feature annotation.</text>
</comment>
<dbReference type="InterPro" id="IPR017945">
    <property type="entry name" value="DHBP_synth_RibB-like_a/b_dom"/>
</dbReference>
<dbReference type="NCBIfam" id="TIGR00143">
    <property type="entry name" value="hypF"/>
    <property type="match status" value="1"/>
</dbReference>
<dbReference type="PANTHER" id="PTHR42959:SF1">
    <property type="entry name" value="CARBAMOYLTRANSFERASE HYPF"/>
    <property type="match status" value="1"/>
</dbReference>
<sequence>MTQHICKPNGVSIRVKGKVQGVGFRPFVWQLAQQWQLLGEVLNDGSGVLIRFLTNDNISSFLHELTTNLPPLAQIESISHSEFVWESLPEDFSIAASKPTSMDTHIIPDAATCKACIDELFTRVNRRYRYPFINCTHCGPRFTIIKSLPYDRPNTVMDAFPMCENCRNEYLTPSDRRYHAEPIACDECGPEIQLYSHEEVPVAGDWLNNSIAALLQGRIIAIKSVGGFHLVCDATSEHAIQVLRERKKRQYKPFAIMVRDLEQLEHIAYVNDAQRQVLSGPVAPIVLLPKKKESMLPDGIAPQLNEVGIMLPSNPIQHLLADGYPFPLVMTSANRTNLPPVLTNSSAFMELKSIADLFLVHNRDIVQRCDDSIVRVDSDNQIRVLRRSRGLTPNAISLPVGFPDADGYLAYGGDLKSAFAIGKGRQIIVSQYLGDLTFTESQAQYQSALEHYLQLYQAQIRHHVSDKHPGYFSHQLAAKRCDKGNGATLIQVQHHHAHIASCLVENGWRIDQGKVLALALDGLGYGDSGSFWGGELVLADYKDITQLGGIPSIPFVGADKAAKEPWRSYHAHLKAFLPELTQESLARLIPKKPIQTLTIALNKNLNSHSIRSAGRFFDAVAASLNLTNDQVEFESQAALQLEAAAMRITHSDRTDLMIPVIGLTMELASFWRNWHRLEASVEERAYLFHQAFANALADMVSKASAEHHVNHVALTGGVFHNALLTRLFKQALPEHIHPIEQQQYSCGDGGLALGQLAVALAKGE</sequence>
<name>A0A1H5RN43_9VIBR</name>
<evidence type="ECO:0000259" key="11">
    <source>
        <dbReference type="PROSITE" id="PS51163"/>
    </source>
</evidence>
<comment type="pathway">
    <text evidence="1 8">Protein modification; [NiFe] hydrogenase maturation.</text>
</comment>
<evidence type="ECO:0000313" key="12">
    <source>
        <dbReference type="EMBL" id="SEF39793.1"/>
    </source>
</evidence>
<feature type="domain" description="Acylphosphatase-like" evidence="10">
    <location>
        <begin position="10"/>
        <end position="96"/>
    </location>
</feature>
<dbReference type="Gene3D" id="3.90.870.50">
    <property type="match status" value="1"/>
</dbReference>
<organism evidence="12 13">
    <name type="scientific">Vibrio hangzhouensis</name>
    <dbReference type="NCBI Taxonomy" id="462991"/>
    <lineage>
        <taxon>Bacteria</taxon>
        <taxon>Pseudomonadati</taxon>
        <taxon>Pseudomonadota</taxon>
        <taxon>Gammaproteobacteria</taxon>
        <taxon>Vibrionales</taxon>
        <taxon>Vibrionaceae</taxon>
        <taxon>Vibrio</taxon>
    </lineage>
</organism>
<proteinExistence type="inferred from homology"/>
<evidence type="ECO:0000259" key="10">
    <source>
        <dbReference type="PROSITE" id="PS51160"/>
    </source>
</evidence>
<dbReference type="PROSITE" id="PS00150">
    <property type="entry name" value="ACYLPHOSPHATASE_1"/>
    <property type="match status" value="1"/>
</dbReference>
<dbReference type="GO" id="GO:0016743">
    <property type="term" value="F:carboxyl- or carbamoyltransferase activity"/>
    <property type="evidence" value="ECO:0007669"/>
    <property type="project" value="UniProtKB-UniRule"/>
</dbReference>
<dbReference type="Pfam" id="PF07503">
    <property type="entry name" value="zf-HYPF"/>
    <property type="match status" value="2"/>
</dbReference>
<reference evidence="13" key="1">
    <citation type="submission" date="2016-10" db="EMBL/GenBank/DDBJ databases">
        <authorList>
            <person name="Varghese N."/>
            <person name="Submissions S."/>
        </authorList>
    </citation>
    <scope>NUCLEOTIDE SEQUENCE [LARGE SCALE GENOMIC DNA]</scope>
    <source>
        <strain evidence="13">CGMCC 1.7062</strain>
    </source>
</reference>
<dbReference type="InterPro" id="IPR017968">
    <property type="entry name" value="Acylphosphatase_CS"/>
</dbReference>
<dbReference type="OrthoDB" id="9808093at2"/>
<dbReference type="InterPro" id="IPR055128">
    <property type="entry name" value="HypF_C_2"/>
</dbReference>
<dbReference type="PROSITE" id="PS51160">
    <property type="entry name" value="ACYLPHOSPHATASE_3"/>
    <property type="match status" value="1"/>
</dbReference>
<evidence type="ECO:0000256" key="7">
    <source>
        <dbReference type="ARBA" id="ARBA00048220"/>
    </source>
</evidence>
<evidence type="ECO:0000256" key="4">
    <source>
        <dbReference type="ARBA" id="ARBA00022723"/>
    </source>
</evidence>
<dbReference type="SUPFAM" id="SSF53067">
    <property type="entry name" value="Actin-like ATPase domain"/>
    <property type="match status" value="1"/>
</dbReference>
<feature type="domain" description="YrdC-like" evidence="11">
    <location>
        <begin position="204"/>
        <end position="390"/>
    </location>
</feature>
<accession>A0A1H5RN43</accession>
<dbReference type="PIRSF" id="PIRSF006256">
    <property type="entry name" value="CMPcnvr_hdrg_mat"/>
    <property type="match status" value="1"/>
</dbReference>
<evidence type="ECO:0000256" key="3">
    <source>
        <dbReference type="ARBA" id="ARBA00022598"/>
    </source>
</evidence>
<dbReference type="EC" id="6.2.-.-" evidence="8"/>
<dbReference type="InterPro" id="IPR006070">
    <property type="entry name" value="Sua5-like_dom"/>
</dbReference>
<dbReference type="InterPro" id="IPR041440">
    <property type="entry name" value="HypF_C"/>
</dbReference>
<dbReference type="UniPathway" id="UPA00335"/>
<dbReference type="PANTHER" id="PTHR42959">
    <property type="entry name" value="CARBAMOYLTRANSFERASE"/>
    <property type="match status" value="1"/>
</dbReference>
<evidence type="ECO:0000313" key="13">
    <source>
        <dbReference type="Proteomes" id="UP000236721"/>
    </source>
</evidence>
<evidence type="ECO:0000256" key="8">
    <source>
        <dbReference type="PIRNR" id="PIRNR006256"/>
    </source>
</evidence>
<protein>
    <recommendedName>
        <fullName evidence="8">Carbamoyltransferase HypF</fullName>
        <ecNumber evidence="8">6.2.-.-</ecNumber>
    </recommendedName>
</protein>
<dbReference type="InterPro" id="IPR036046">
    <property type="entry name" value="Acylphosphatase-like_dom_sf"/>
</dbReference>
<comment type="function">
    <text evidence="8">Involved in the maturation of [NiFe] hydrogenases. Along with HypE, it catalyzes the synthesis of the CN ligands of the active site iron of [NiFe]-hydrogenases. HypF functions as a carbamoyl transferase using carbamoylphosphate as a substrate and transferring the carboxamido moiety in an ATP-dependent reaction to the thiolate of the C-terminal cysteine of HypE yielding a protein-S-carboxamide.</text>
</comment>
<dbReference type="GO" id="GO:0016874">
    <property type="term" value="F:ligase activity"/>
    <property type="evidence" value="ECO:0007669"/>
    <property type="project" value="UniProtKB-UniRule"/>
</dbReference>
<keyword evidence="13" id="KW-1185">Reference proteome</keyword>
<keyword evidence="3" id="KW-0436">Ligase</keyword>
<keyword evidence="4" id="KW-0479">Metal-binding</keyword>
<dbReference type="InterPro" id="IPR001792">
    <property type="entry name" value="Acylphosphatase-like_dom"/>
</dbReference>
<dbReference type="Pfam" id="PF17788">
    <property type="entry name" value="HypF_C"/>
    <property type="match status" value="1"/>
</dbReference>
<dbReference type="SUPFAM" id="SSF55821">
    <property type="entry name" value="YrdC/RibB"/>
    <property type="match status" value="1"/>
</dbReference>
<dbReference type="Gene3D" id="3.30.110.120">
    <property type="match status" value="1"/>
</dbReference>
<dbReference type="InterPro" id="IPR043129">
    <property type="entry name" value="ATPase_NBD"/>
</dbReference>
<dbReference type="Gene3D" id="3.30.420.360">
    <property type="match status" value="1"/>
</dbReference>
<dbReference type="SUPFAM" id="SSF54975">
    <property type="entry name" value="Acylphosphatase/BLUF domain-like"/>
    <property type="match status" value="1"/>
</dbReference>
<evidence type="ECO:0000256" key="2">
    <source>
        <dbReference type="ARBA" id="ARBA00008097"/>
    </source>
</evidence>
<dbReference type="Pfam" id="PF01300">
    <property type="entry name" value="Sua5_yciO_yrdC"/>
    <property type="match status" value="1"/>
</dbReference>
<keyword evidence="6" id="KW-0862">Zinc</keyword>
<dbReference type="GO" id="GO:0051604">
    <property type="term" value="P:protein maturation"/>
    <property type="evidence" value="ECO:0007669"/>
    <property type="project" value="TreeGrafter"/>
</dbReference>
<comment type="catalytic activity">
    <reaction evidence="7 8">
        <text>C-terminal L-cysteinyl-[HypE protein] + carbamoyl phosphate + ATP + H2O = C-terminal S-carboxamide-L-cysteinyl-[HypE protein] + AMP + phosphate + diphosphate + H(+)</text>
        <dbReference type="Rhea" id="RHEA:55636"/>
        <dbReference type="Rhea" id="RHEA-COMP:14247"/>
        <dbReference type="Rhea" id="RHEA-COMP:14392"/>
        <dbReference type="ChEBI" id="CHEBI:15377"/>
        <dbReference type="ChEBI" id="CHEBI:15378"/>
        <dbReference type="ChEBI" id="CHEBI:30616"/>
        <dbReference type="ChEBI" id="CHEBI:33019"/>
        <dbReference type="ChEBI" id="CHEBI:43474"/>
        <dbReference type="ChEBI" id="CHEBI:58228"/>
        <dbReference type="ChEBI" id="CHEBI:76913"/>
        <dbReference type="ChEBI" id="CHEBI:139126"/>
        <dbReference type="ChEBI" id="CHEBI:456215"/>
    </reaction>
</comment>
<evidence type="ECO:0000256" key="1">
    <source>
        <dbReference type="ARBA" id="ARBA00004711"/>
    </source>
</evidence>
<dbReference type="InterPro" id="IPR051060">
    <property type="entry name" value="Carbamoyltrans_HypF-like"/>
</dbReference>